<dbReference type="Gene3D" id="1.10.510.10">
    <property type="entry name" value="Transferase(Phosphotransferase) domain 1"/>
    <property type="match status" value="1"/>
</dbReference>
<dbReference type="AlphaFoldDB" id="A0A161TH06"/>
<dbReference type="EMBL" id="KV407455">
    <property type="protein sequence ID" value="KZF25497.1"/>
    <property type="molecule type" value="Genomic_DNA"/>
</dbReference>
<evidence type="ECO:0000259" key="1">
    <source>
        <dbReference type="PROSITE" id="PS50011"/>
    </source>
</evidence>
<evidence type="ECO:0000313" key="2">
    <source>
        <dbReference type="EMBL" id="KZF25497.1"/>
    </source>
</evidence>
<dbReference type="Proteomes" id="UP000076632">
    <property type="component" value="Unassembled WGS sequence"/>
</dbReference>
<dbReference type="SMART" id="SM00220">
    <property type="entry name" value="S_TKc"/>
    <property type="match status" value="1"/>
</dbReference>
<dbReference type="OrthoDB" id="4062651at2759"/>
<keyword evidence="2" id="KW-0418">Kinase</keyword>
<accession>A0A161TH06</accession>
<dbReference type="OMA" id="WARSRQN"/>
<dbReference type="InterPro" id="IPR000719">
    <property type="entry name" value="Prot_kinase_dom"/>
</dbReference>
<sequence length="329" mass="38204">MSTMSQSSQSSQEPFIPGVVLNSDTGRAYEIQEVLAERRKPFLCVYHARAEGRDYVIKNINPGDFQYQLDFQRSLSSCSNVRTVIDSIREHKLLIYPFFREDLLQFVLKGPPEATRRGILREALRGLIELHDRHIAHNDIKPNNILLNYEIIDTATGEVKIDKVQIADLEDCVVVPPGKWLRGPLCGNQMWRSPEAWARSRQNQASDVFSFGVVMIYVMFYKMVFRVSNDQLHAQESWRYILRRHISYFADNDGLNGLLDHIGEENPFHKRLIELAGDFSPQDPRQPFEYWHFVDPDLRNLVGKMTSLDPTKRISAREALQHRWFSKAL</sequence>
<dbReference type="GO" id="GO:0005737">
    <property type="term" value="C:cytoplasm"/>
    <property type="evidence" value="ECO:0007669"/>
    <property type="project" value="TreeGrafter"/>
</dbReference>
<dbReference type="Pfam" id="PF00069">
    <property type="entry name" value="Pkinase"/>
    <property type="match status" value="1"/>
</dbReference>
<dbReference type="GO" id="GO:0004674">
    <property type="term" value="F:protein serine/threonine kinase activity"/>
    <property type="evidence" value="ECO:0007669"/>
    <property type="project" value="TreeGrafter"/>
</dbReference>
<reference evidence="2 3" key="1">
    <citation type="journal article" date="2016" name="Fungal Biol.">
        <title>The genome of Xylona heveae provides a window into fungal endophytism.</title>
        <authorList>
            <person name="Gazis R."/>
            <person name="Kuo A."/>
            <person name="Riley R."/>
            <person name="LaButti K."/>
            <person name="Lipzen A."/>
            <person name="Lin J."/>
            <person name="Amirebrahimi M."/>
            <person name="Hesse C.N."/>
            <person name="Spatafora J.W."/>
            <person name="Henrissat B."/>
            <person name="Hainaut M."/>
            <person name="Grigoriev I.V."/>
            <person name="Hibbett D.S."/>
        </authorList>
    </citation>
    <scope>NUCLEOTIDE SEQUENCE [LARGE SCALE GENOMIC DNA]</scope>
    <source>
        <strain evidence="2 3">TC161</strain>
    </source>
</reference>
<keyword evidence="3" id="KW-1185">Reference proteome</keyword>
<protein>
    <submittedName>
        <fullName evidence="2">Kinase-like protein</fullName>
    </submittedName>
</protein>
<dbReference type="PROSITE" id="PS50011">
    <property type="entry name" value="PROTEIN_KINASE_DOM"/>
    <property type="match status" value="1"/>
</dbReference>
<dbReference type="InParanoid" id="A0A161TH06"/>
<keyword evidence="2" id="KW-0808">Transferase</keyword>
<feature type="domain" description="Protein kinase" evidence="1">
    <location>
        <begin position="1"/>
        <end position="325"/>
    </location>
</feature>
<dbReference type="GeneID" id="28897040"/>
<proteinExistence type="predicted"/>
<dbReference type="RefSeq" id="XP_018191052.1">
    <property type="nucleotide sequence ID" value="XM_018331903.1"/>
</dbReference>
<dbReference type="InterPro" id="IPR011009">
    <property type="entry name" value="Kinase-like_dom_sf"/>
</dbReference>
<gene>
    <name evidence="2" type="ORF">L228DRAFT_244350</name>
</gene>
<dbReference type="PROSITE" id="PS00108">
    <property type="entry name" value="PROTEIN_KINASE_ST"/>
    <property type="match status" value="1"/>
</dbReference>
<dbReference type="PANTHER" id="PTHR24361">
    <property type="entry name" value="MITOGEN-ACTIVATED KINASE KINASE KINASE"/>
    <property type="match status" value="1"/>
</dbReference>
<dbReference type="InterPro" id="IPR008271">
    <property type="entry name" value="Ser/Thr_kinase_AS"/>
</dbReference>
<dbReference type="SUPFAM" id="SSF56112">
    <property type="entry name" value="Protein kinase-like (PK-like)"/>
    <property type="match status" value="1"/>
</dbReference>
<dbReference type="GO" id="GO:0005524">
    <property type="term" value="F:ATP binding"/>
    <property type="evidence" value="ECO:0007669"/>
    <property type="project" value="InterPro"/>
</dbReference>
<evidence type="ECO:0000313" key="3">
    <source>
        <dbReference type="Proteomes" id="UP000076632"/>
    </source>
</evidence>
<dbReference type="InterPro" id="IPR053235">
    <property type="entry name" value="Ser_Thr_kinase"/>
</dbReference>
<organism evidence="2 3">
    <name type="scientific">Xylona heveae (strain CBS 132557 / TC161)</name>
    <dbReference type="NCBI Taxonomy" id="1328760"/>
    <lineage>
        <taxon>Eukaryota</taxon>
        <taxon>Fungi</taxon>
        <taxon>Dikarya</taxon>
        <taxon>Ascomycota</taxon>
        <taxon>Pezizomycotina</taxon>
        <taxon>Xylonomycetes</taxon>
        <taxon>Xylonales</taxon>
        <taxon>Xylonaceae</taxon>
        <taxon>Xylona</taxon>
    </lineage>
</organism>
<name>A0A161TH06_XYLHT</name>